<name>A0ABY5PIL1_9ACTN</name>
<dbReference type="PANTHER" id="PTHR31891:SF1">
    <property type="entry name" value="FORMAMIDASE C869.04-RELATED"/>
    <property type="match status" value="1"/>
</dbReference>
<dbReference type="Gene3D" id="2.60.120.580">
    <property type="entry name" value="Acetamidase/Formamidase-like domains"/>
    <property type="match status" value="1"/>
</dbReference>
<dbReference type="Gene3D" id="2.40.10.120">
    <property type="match status" value="1"/>
</dbReference>
<sequence>MQRLTREGNTTYDLVAAEPRLVVDPGEEFVVETEDAMGGVITREDQPPDASSFGPALAADEFNPCTGPVAVRGASPGDVLAIDIVDIALAPSGVACVFEGVGPLADSFQYADCRGPFTRVIEQRDGVGSLGDVSFALQPHIGTIAVAPARGLSAGADANYGQGAWGGNLDCRLIAPGNRLLLPVAVEGAQLYVGDVHGAMADGELFGTGVETRAEVTLRCSVLPATPLPFARVQTPTHLVFLNSTRPLEAGIDEAFRWAMDWLVEEVGMAARDAYVLLGIHPEVRIDVFQMVRLGRLAATVGVSVPLELAA</sequence>
<dbReference type="Gene3D" id="3.10.28.20">
    <property type="entry name" value="Acetamidase/Formamidase-like domains"/>
    <property type="match status" value="1"/>
</dbReference>
<proteinExistence type="predicted"/>
<dbReference type="PANTHER" id="PTHR31891">
    <property type="entry name" value="FORMAMIDASE C869.04-RELATED"/>
    <property type="match status" value="1"/>
</dbReference>
<dbReference type="InterPro" id="IPR004304">
    <property type="entry name" value="FmdA_AmdA"/>
</dbReference>
<gene>
    <name evidence="1" type="ORF">LRS13_02970</name>
</gene>
<accession>A0ABY5PIL1</accession>
<evidence type="ECO:0000313" key="1">
    <source>
        <dbReference type="EMBL" id="UUY04514.1"/>
    </source>
</evidence>
<dbReference type="RefSeq" id="WP_353864996.1">
    <property type="nucleotide sequence ID" value="NZ_CP088295.1"/>
</dbReference>
<protein>
    <submittedName>
        <fullName evidence="1">Acetamidase/formamidase family protein</fullName>
    </submittedName>
</protein>
<reference evidence="2" key="1">
    <citation type="submission" date="2021-11" db="EMBL/GenBank/DDBJ databases">
        <title>Cultivation dependent microbiological survey of springs from the worlds oldest radium mine currently devoted to the extraction of radon-saturated water.</title>
        <authorList>
            <person name="Kapinusova G."/>
            <person name="Smrhova T."/>
            <person name="Strejcek M."/>
            <person name="Suman J."/>
            <person name="Jani K."/>
            <person name="Pajer P."/>
            <person name="Uhlik O."/>
        </authorList>
    </citation>
    <scope>NUCLEOTIDE SEQUENCE [LARGE SCALE GENOMIC DNA]</scope>
    <source>
        <strain evidence="2">J379</strain>
    </source>
</reference>
<dbReference type="Pfam" id="PF03069">
    <property type="entry name" value="FmdA_AmdA"/>
    <property type="match status" value="2"/>
</dbReference>
<dbReference type="EMBL" id="CP088295">
    <property type="protein sequence ID" value="UUY04514.1"/>
    <property type="molecule type" value="Genomic_DNA"/>
</dbReference>
<keyword evidence="2" id="KW-1185">Reference proteome</keyword>
<evidence type="ECO:0000313" key="2">
    <source>
        <dbReference type="Proteomes" id="UP001058860"/>
    </source>
</evidence>
<dbReference type="Proteomes" id="UP001058860">
    <property type="component" value="Chromosome"/>
</dbReference>
<organism evidence="1 2">
    <name type="scientific">Svornostia abyssi</name>
    <dbReference type="NCBI Taxonomy" id="2898438"/>
    <lineage>
        <taxon>Bacteria</taxon>
        <taxon>Bacillati</taxon>
        <taxon>Actinomycetota</taxon>
        <taxon>Thermoleophilia</taxon>
        <taxon>Solirubrobacterales</taxon>
        <taxon>Baekduiaceae</taxon>
        <taxon>Svornostia</taxon>
    </lineage>
</organism>
<dbReference type="SUPFAM" id="SSF141130">
    <property type="entry name" value="Acetamidase/Formamidase-like"/>
    <property type="match status" value="1"/>
</dbReference>